<dbReference type="SFLD" id="SFLDG01018">
    <property type="entry name" value="Squalene/Phytoene_Synthase_Lik"/>
    <property type="match status" value="1"/>
</dbReference>
<evidence type="ECO:0000256" key="2">
    <source>
        <dbReference type="ARBA" id="ARBA00004141"/>
    </source>
</evidence>
<keyword evidence="13 19" id="KW-1133">Transmembrane helix</keyword>
<evidence type="ECO:0000313" key="22">
    <source>
        <dbReference type="Proteomes" id="UP000078544"/>
    </source>
</evidence>
<dbReference type="InterPro" id="IPR017825">
    <property type="entry name" value="Lycopene_cyclase_dom"/>
</dbReference>
<comment type="similarity">
    <text evidence="6">In the C-terminal section; belongs to the phytoene/squalene synthase family.</text>
</comment>
<evidence type="ECO:0000256" key="18">
    <source>
        <dbReference type="ARBA" id="ARBA00029335"/>
    </source>
</evidence>
<evidence type="ECO:0000256" key="12">
    <source>
        <dbReference type="ARBA" id="ARBA00022746"/>
    </source>
</evidence>
<dbReference type="EC" id="5.5.1.19" evidence="7"/>
<dbReference type="EMBL" id="AZGY01000004">
    <property type="protein sequence ID" value="KZZ99163.1"/>
    <property type="molecule type" value="Genomic_DNA"/>
</dbReference>
<comment type="pathway">
    <text evidence="3">Carotenoid biosynthesis; beta-carotene biosynthesis.</text>
</comment>
<comment type="catalytic activity">
    <reaction evidence="1">
        <text>2 (2E,6E,10E)-geranylgeranyl diphosphate = 15-cis-phytoene + 2 diphosphate</text>
        <dbReference type="Rhea" id="RHEA:34475"/>
        <dbReference type="ChEBI" id="CHEBI:27787"/>
        <dbReference type="ChEBI" id="CHEBI:33019"/>
        <dbReference type="ChEBI" id="CHEBI:58756"/>
        <dbReference type="EC" id="2.5.1.32"/>
    </reaction>
</comment>
<protein>
    <recommendedName>
        <fullName evidence="9">Bifunctional lycopene cyclase/phytoene synthase</fullName>
        <ecNumber evidence="8">2.5.1.32</ecNumber>
        <ecNumber evidence="7">5.5.1.19</ecNumber>
    </recommendedName>
</protein>
<evidence type="ECO:0000256" key="17">
    <source>
        <dbReference type="ARBA" id="ARBA00029313"/>
    </source>
</evidence>
<evidence type="ECO:0000256" key="1">
    <source>
        <dbReference type="ARBA" id="ARBA00001805"/>
    </source>
</evidence>
<evidence type="ECO:0000256" key="14">
    <source>
        <dbReference type="ARBA" id="ARBA00023136"/>
    </source>
</evidence>
<dbReference type="Pfam" id="PF00494">
    <property type="entry name" value="SQS_PSY"/>
    <property type="match status" value="1"/>
</dbReference>
<feature type="domain" description="Lycopene cyclase" evidence="20">
    <location>
        <begin position="17"/>
        <end position="96"/>
    </location>
</feature>
<dbReference type="InterPro" id="IPR002060">
    <property type="entry name" value="Squ/phyt_synthse"/>
</dbReference>
<evidence type="ECO:0000256" key="7">
    <source>
        <dbReference type="ARBA" id="ARBA00012242"/>
    </source>
</evidence>
<proteinExistence type="inferred from homology"/>
<dbReference type="EC" id="2.5.1.32" evidence="8"/>
<comment type="catalytic activity">
    <reaction evidence="18">
        <text>all-trans-lycopene = gamma-carotene</text>
        <dbReference type="Rhea" id="RHEA:32219"/>
        <dbReference type="ChEBI" id="CHEBI:15948"/>
        <dbReference type="ChEBI" id="CHEBI:27740"/>
        <dbReference type="EC" id="5.5.1.19"/>
    </reaction>
</comment>
<dbReference type="NCBIfam" id="TIGR03462">
    <property type="entry name" value="CarR_dom_SF"/>
    <property type="match status" value="2"/>
</dbReference>
<dbReference type="SFLD" id="SFLDG01212">
    <property type="entry name" value="Phytoene_synthase_like"/>
    <property type="match status" value="1"/>
</dbReference>
<comment type="pathway">
    <text evidence="4">Carotenoid biosynthesis; phytoene biosynthesis; all-trans-phytoene from geranylgeranyl diphosphate: step 1/1.</text>
</comment>
<dbReference type="AlphaFoldDB" id="A0A168EUJ7"/>
<keyword evidence="15" id="KW-0413">Isomerase</keyword>
<evidence type="ECO:0000256" key="11">
    <source>
        <dbReference type="ARBA" id="ARBA00022692"/>
    </source>
</evidence>
<dbReference type="InterPro" id="IPR019845">
    <property type="entry name" value="Squalene/phytoene_synthase_CS"/>
</dbReference>
<feature type="transmembrane region" description="Helical" evidence="19">
    <location>
        <begin position="150"/>
        <end position="170"/>
    </location>
</feature>
<evidence type="ECO:0000256" key="3">
    <source>
        <dbReference type="ARBA" id="ARBA00005089"/>
    </source>
</evidence>
<sequence>MGFDYALVHLKYTIPPAIALTWLFKPIGTLTDAYRIAWLVVIAVCSTCPWDSYLIRHRVWTYPPNAIVGPKLFQIPAEEVFFFFVQTYCTSLLYLLLSRPVFHPAHLPCPTAKEGPGSGNKRWLQHAVGAFIAAATSLAAYQVYVGKQGTYMGLIVVWVAPFIFLLWMLSGSFMLRLPSSSIILPVAASTLYLWVVDTLALKRGTWVIEKGTKLDVHLWPGLDIEEAVFFLLTNLLVVLGQVAFDHAIAILEACPETFPLVPSIPSPALLMRALFTDPASSEKARARIEAFQDAQNRLNKKSRSFFLASSFFRGRLRQDLISLYSFCRVADDLVDDAPTVEAASGSVGKLRKYLDLAFLAQKATGEKRSELNQGLQDLVKTFPPDTHSALLHLPWDRLPQTPLYELLDGFDSDIAFSQQASKTGGTTGLRAWPISDARDLETYASRVAATVAELSIVLVFFHATAARGGSRDSSLQCTRDVLQAGRKMGLALQYVNIARDIIVDAHINRVYIPTTWLEETGMTPEQVIAFAEGTGSHTLESKVAIDSLRQRLLDEADRNYRESRDSIRELPKQGRAPIRVAVESYMEIGRTLRNSRQVSYRIKSDGRATVPRLRRLSVAWRALSEG</sequence>
<keyword evidence="10" id="KW-0808">Transferase</keyword>
<reference evidence="21 22" key="1">
    <citation type="journal article" date="2016" name="Genome Biol. Evol.">
        <title>Divergent and convergent evolution of fungal pathogenicity.</title>
        <authorList>
            <person name="Shang Y."/>
            <person name="Xiao G."/>
            <person name="Zheng P."/>
            <person name="Cen K."/>
            <person name="Zhan S."/>
            <person name="Wang C."/>
        </authorList>
    </citation>
    <scope>NUCLEOTIDE SEQUENCE [LARGE SCALE GENOMIC DNA]</scope>
    <source>
        <strain evidence="21 22">RCEF 2490</strain>
    </source>
</reference>
<evidence type="ECO:0000256" key="6">
    <source>
        <dbReference type="ARBA" id="ARBA00008406"/>
    </source>
</evidence>
<evidence type="ECO:0000313" key="21">
    <source>
        <dbReference type="EMBL" id="KZZ99163.1"/>
    </source>
</evidence>
<evidence type="ECO:0000256" key="15">
    <source>
        <dbReference type="ARBA" id="ARBA00023235"/>
    </source>
</evidence>
<dbReference type="OrthoDB" id="6600518at2759"/>
<accession>A0A168EUJ7</accession>
<keyword evidence="12" id="KW-0125">Carotenoid biosynthesis</keyword>
<evidence type="ECO:0000259" key="20">
    <source>
        <dbReference type="Pfam" id="PF18916"/>
    </source>
</evidence>
<dbReference type="GO" id="GO:0016872">
    <property type="term" value="F:intramolecular lyase activity"/>
    <property type="evidence" value="ECO:0007669"/>
    <property type="project" value="InterPro"/>
</dbReference>
<dbReference type="PANTHER" id="PTHR31480">
    <property type="entry name" value="BIFUNCTIONAL LYCOPENE CYCLASE/PHYTOENE SYNTHASE"/>
    <property type="match status" value="1"/>
</dbReference>
<evidence type="ECO:0000256" key="4">
    <source>
        <dbReference type="ARBA" id="ARBA00005172"/>
    </source>
</evidence>
<feature type="transmembrane region" description="Helical" evidence="19">
    <location>
        <begin position="123"/>
        <end position="144"/>
    </location>
</feature>
<comment type="catalytic activity">
    <reaction evidence="17">
        <text>gamma-carotene = all-trans-beta-carotene</text>
        <dbReference type="Rhea" id="RHEA:32239"/>
        <dbReference type="ChEBI" id="CHEBI:17579"/>
        <dbReference type="ChEBI" id="CHEBI:27740"/>
        <dbReference type="EC" id="5.5.1.19"/>
    </reaction>
</comment>
<dbReference type="Gene3D" id="1.10.600.10">
    <property type="entry name" value="Farnesyl Diphosphate Synthase"/>
    <property type="match status" value="1"/>
</dbReference>
<keyword evidence="16" id="KW-0511">Multifunctional enzyme</keyword>
<comment type="subcellular location">
    <subcellularLocation>
        <location evidence="2">Membrane</location>
        <topology evidence="2">Multi-pass membrane protein</topology>
    </subcellularLocation>
</comment>
<feature type="transmembrane region" description="Helical" evidence="19">
    <location>
        <begin position="36"/>
        <end position="55"/>
    </location>
</feature>
<keyword evidence="14 19" id="KW-0472">Membrane</keyword>
<gene>
    <name evidence="21" type="ORF">AAL_02714</name>
</gene>
<feature type="transmembrane region" description="Helical" evidence="19">
    <location>
        <begin position="80"/>
        <end position="97"/>
    </location>
</feature>
<evidence type="ECO:0000256" key="8">
    <source>
        <dbReference type="ARBA" id="ARBA00012396"/>
    </source>
</evidence>
<keyword evidence="11 19" id="KW-0812">Transmembrane</keyword>
<dbReference type="STRING" id="1081109.A0A168EUJ7"/>
<comment type="similarity">
    <text evidence="5">In the N-terminal section; belongs to the lycopene beta-cyclase family.</text>
</comment>
<evidence type="ECO:0000256" key="19">
    <source>
        <dbReference type="SAM" id="Phobius"/>
    </source>
</evidence>
<evidence type="ECO:0000256" key="5">
    <source>
        <dbReference type="ARBA" id="ARBA00008247"/>
    </source>
</evidence>
<keyword evidence="22" id="KW-1185">Reference proteome</keyword>
<dbReference type="GO" id="GO:0004311">
    <property type="term" value="F:geranylgeranyl diphosphate synthase activity"/>
    <property type="evidence" value="ECO:0007669"/>
    <property type="project" value="InterPro"/>
</dbReference>
<dbReference type="UniPathway" id="UPA00799">
    <property type="reaction ID" value="UER00773"/>
</dbReference>
<name>A0A168EUJ7_9HYPO</name>
<dbReference type="Proteomes" id="UP000078544">
    <property type="component" value="Unassembled WGS sequence"/>
</dbReference>
<evidence type="ECO:0000256" key="10">
    <source>
        <dbReference type="ARBA" id="ARBA00022679"/>
    </source>
</evidence>
<dbReference type="UniPathway" id="UPA00802"/>
<dbReference type="InterPro" id="IPR044843">
    <property type="entry name" value="Trans_IPPS_bact-type"/>
</dbReference>
<dbReference type="SUPFAM" id="SSF48576">
    <property type="entry name" value="Terpenoid synthases"/>
    <property type="match status" value="1"/>
</dbReference>
<dbReference type="GO" id="GO:0045436">
    <property type="term" value="F:lycopene beta cyclase activity"/>
    <property type="evidence" value="ECO:0007669"/>
    <property type="project" value="UniProtKB-ARBA"/>
</dbReference>
<evidence type="ECO:0000256" key="16">
    <source>
        <dbReference type="ARBA" id="ARBA00023268"/>
    </source>
</evidence>
<organism evidence="21 22">
    <name type="scientific">Moelleriella libera RCEF 2490</name>
    <dbReference type="NCBI Taxonomy" id="1081109"/>
    <lineage>
        <taxon>Eukaryota</taxon>
        <taxon>Fungi</taxon>
        <taxon>Dikarya</taxon>
        <taxon>Ascomycota</taxon>
        <taxon>Pezizomycotina</taxon>
        <taxon>Sordariomycetes</taxon>
        <taxon>Hypocreomycetidae</taxon>
        <taxon>Hypocreales</taxon>
        <taxon>Clavicipitaceae</taxon>
        <taxon>Moelleriella</taxon>
    </lineage>
</organism>
<dbReference type="Pfam" id="PF18916">
    <property type="entry name" value="Lycopene_cyc"/>
    <property type="match status" value="1"/>
</dbReference>
<dbReference type="InterPro" id="IPR008949">
    <property type="entry name" value="Isoprenoid_synthase_dom_sf"/>
</dbReference>
<evidence type="ECO:0000256" key="13">
    <source>
        <dbReference type="ARBA" id="ARBA00022989"/>
    </source>
</evidence>
<comment type="caution">
    <text evidence="21">The sequence shown here is derived from an EMBL/GenBank/DDBJ whole genome shotgun (WGS) entry which is preliminary data.</text>
</comment>
<dbReference type="PROSITE" id="PS01045">
    <property type="entry name" value="SQUALEN_PHYTOEN_SYN_2"/>
    <property type="match status" value="1"/>
</dbReference>
<dbReference type="GO" id="GO:0016020">
    <property type="term" value="C:membrane"/>
    <property type="evidence" value="ECO:0007669"/>
    <property type="project" value="UniProtKB-SubCell"/>
</dbReference>
<dbReference type="GO" id="GO:0016117">
    <property type="term" value="P:carotenoid biosynthetic process"/>
    <property type="evidence" value="ECO:0007669"/>
    <property type="project" value="UniProtKB-KW"/>
</dbReference>
<dbReference type="SFLD" id="SFLDS00005">
    <property type="entry name" value="Isoprenoid_Synthase_Type_I"/>
    <property type="match status" value="1"/>
</dbReference>
<evidence type="ECO:0000256" key="9">
    <source>
        <dbReference type="ARBA" id="ARBA00018909"/>
    </source>
</evidence>